<name>A0A6L6PUA1_9BURK</name>
<dbReference type="OrthoDB" id="5797329at2"/>
<evidence type="ECO:0000259" key="2">
    <source>
        <dbReference type="Pfam" id="PF09791"/>
    </source>
</evidence>
<gene>
    <name evidence="3" type="ORF">GM668_01830</name>
</gene>
<evidence type="ECO:0000313" key="4">
    <source>
        <dbReference type="Proteomes" id="UP000484015"/>
    </source>
</evidence>
<feature type="domain" description="Oxidoreductase-like" evidence="2">
    <location>
        <begin position="13"/>
        <end position="51"/>
    </location>
</feature>
<comment type="caution">
    <text evidence="3">The sequence shown here is derived from an EMBL/GenBank/DDBJ whole genome shotgun (WGS) entry which is preliminary data.</text>
</comment>
<feature type="region of interest" description="Disordered" evidence="1">
    <location>
        <begin position="1"/>
        <end position="23"/>
    </location>
</feature>
<sequence>MTTQPTPADADPRPEPPVPPQEGDCCHSGCAYCVEDLYTEALYKYREELAAWLARHPDAAP</sequence>
<evidence type="ECO:0000313" key="3">
    <source>
        <dbReference type="EMBL" id="MTW00819.1"/>
    </source>
</evidence>
<protein>
    <submittedName>
        <fullName evidence="3">Oxidoreductase-like protein</fullName>
    </submittedName>
</protein>
<reference evidence="3 4" key="1">
    <citation type="submission" date="2019-11" db="EMBL/GenBank/DDBJ databases">
        <title>Type strains purchased from KCTC, JCM and DSMZ.</title>
        <authorList>
            <person name="Lu H."/>
        </authorList>
    </citation>
    <scope>NUCLEOTIDE SEQUENCE [LARGE SCALE GENOMIC DNA]</scope>
    <source>
        <strain evidence="3 4">KCTC 42409</strain>
    </source>
</reference>
<keyword evidence="4" id="KW-1185">Reference proteome</keyword>
<proteinExistence type="predicted"/>
<dbReference type="Pfam" id="PF09791">
    <property type="entry name" value="Oxidored-like"/>
    <property type="match status" value="1"/>
</dbReference>
<evidence type="ECO:0000256" key="1">
    <source>
        <dbReference type="SAM" id="MobiDB-lite"/>
    </source>
</evidence>
<dbReference type="AlphaFoldDB" id="A0A6L6PUA1"/>
<dbReference type="Proteomes" id="UP000484015">
    <property type="component" value="Unassembled WGS sequence"/>
</dbReference>
<dbReference type="InterPro" id="IPR019180">
    <property type="entry name" value="Oxidoreductase-like_N"/>
</dbReference>
<dbReference type="EMBL" id="WNLA01000001">
    <property type="protein sequence ID" value="MTW00819.1"/>
    <property type="molecule type" value="Genomic_DNA"/>
</dbReference>
<accession>A0A6L6PUA1</accession>
<dbReference type="RefSeq" id="WP_155437215.1">
    <property type="nucleotide sequence ID" value="NZ_WNLA01000001.1"/>
</dbReference>
<organism evidence="3 4">
    <name type="scientific">Pseudoduganella ginsengisoli</name>
    <dbReference type="NCBI Taxonomy" id="1462440"/>
    <lineage>
        <taxon>Bacteria</taxon>
        <taxon>Pseudomonadati</taxon>
        <taxon>Pseudomonadota</taxon>
        <taxon>Betaproteobacteria</taxon>
        <taxon>Burkholderiales</taxon>
        <taxon>Oxalobacteraceae</taxon>
        <taxon>Telluria group</taxon>
        <taxon>Pseudoduganella</taxon>
    </lineage>
</organism>